<gene>
    <name evidence="2" type="ORF">TRAPUB_7899</name>
</gene>
<comment type="caution">
    <text evidence="2">The sequence shown here is derived from an EMBL/GenBank/DDBJ whole genome shotgun (WGS) entry which is preliminary data.</text>
</comment>
<feature type="region of interest" description="Disordered" evidence="1">
    <location>
        <begin position="32"/>
        <end position="62"/>
    </location>
</feature>
<keyword evidence="3" id="KW-1185">Reference proteome</keyword>
<organism evidence="2 3">
    <name type="scientific">Trametes pubescens</name>
    <name type="common">White-rot fungus</name>
    <dbReference type="NCBI Taxonomy" id="154538"/>
    <lineage>
        <taxon>Eukaryota</taxon>
        <taxon>Fungi</taxon>
        <taxon>Dikarya</taxon>
        <taxon>Basidiomycota</taxon>
        <taxon>Agaricomycotina</taxon>
        <taxon>Agaricomycetes</taxon>
        <taxon>Polyporales</taxon>
        <taxon>Polyporaceae</taxon>
        <taxon>Trametes</taxon>
    </lineage>
</organism>
<dbReference type="EMBL" id="MNAD01001728">
    <property type="protein sequence ID" value="OJT01641.1"/>
    <property type="molecule type" value="Genomic_DNA"/>
</dbReference>
<name>A0A1M2V230_TRAPU</name>
<dbReference type="Proteomes" id="UP000184267">
    <property type="component" value="Unassembled WGS sequence"/>
</dbReference>
<sequence length="62" mass="6685">MGELALAVEMLQSQALRSQLVRILIDFDTDPAQRLDEDSPEGSIDSLPCSPGTFADDSHPKG</sequence>
<evidence type="ECO:0000313" key="2">
    <source>
        <dbReference type="EMBL" id="OJT01641.1"/>
    </source>
</evidence>
<reference evidence="2 3" key="1">
    <citation type="submission" date="2016-10" db="EMBL/GenBank/DDBJ databases">
        <title>Genome sequence of the basidiomycete white-rot fungus Trametes pubescens.</title>
        <authorList>
            <person name="Makela M.R."/>
            <person name="Granchi Z."/>
            <person name="Peng M."/>
            <person name="De Vries R.P."/>
            <person name="Grigoriev I."/>
            <person name="Riley R."/>
            <person name="Hilden K."/>
        </authorList>
    </citation>
    <scope>NUCLEOTIDE SEQUENCE [LARGE SCALE GENOMIC DNA]</scope>
    <source>
        <strain evidence="2 3">FBCC735</strain>
    </source>
</reference>
<dbReference type="AlphaFoldDB" id="A0A1M2V230"/>
<accession>A0A1M2V230</accession>
<protein>
    <submittedName>
        <fullName evidence="2">Uncharacterized protein</fullName>
    </submittedName>
</protein>
<evidence type="ECO:0000313" key="3">
    <source>
        <dbReference type="Proteomes" id="UP000184267"/>
    </source>
</evidence>
<proteinExistence type="predicted"/>
<evidence type="ECO:0000256" key="1">
    <source>
        <dbReference type="SAM" id="MobiDB-lite"/>
    </source>
</evidence>